<organism evidence="2 3">
    <name type="scientific">Mycolicibacterium tokaiense</name>
    <dbReference type="NCBI Taxonomy" id="39695"/>
    <lineage>
        <taxon>Bacteria</taxon>
        <taxon>Bacillati</taxon>
        <taxon>Actinomycetota</taxon>
        <taxon>Actinomycetes</taxon>
        <taxon>Mycobacteriales</taxon>
        <taxon>Mycobacteriaceae</taxon>
        <taxon>Mycolicibacterium</taxon>
    </lineage>
</organism>
<dbReference type="AlphaFoldDB" id="A0A378TA10"/>
<accession>A0A378TA10</accession>
<protein>
    <submittedName>
        <fullName evidence="2">Protein of uncharacterized function (DUF2910)</fullName>
    </submittedName>
</protein>
<feature type="transmembrane region" description="Helical" evidence="1">
    <location>
        <begin position="158"/>
        <end position="181"/>
    </location>
</feature>
<proteinExistence type="predicted"/>
<gene>
    <name evidence="2" type="ORF">NCTC10821_01182</name>
</gene>
<name>A0A378TA10_9MYCO</name>
<keyword evidence="1" id="KW-0472">Membrane</keyword>
<feature type="transmembrane region" description="Helical" evidence="1">
    <location>
        <begin position="86"/>
        <end position="110"/>
    </location>
</feature>
<feature type="transmembrane region" description="Helical" evidence="1">
    <location>
        <begin position="6"/>
        <end position="30"/>
    </location>
</feature>
<feature type="transmembrane region" description="Helical" evidence="1">
    <location>
        <begin position="122"/>
        <end position="152"/>
    </location>
</feature>
<dbReference type="RefSeq" id="WP_068915934.1">
    <property type="nucleotide sequence ID" value="NZ_AP022600.1"/>
</dbReference>
<dbReference type="EMBL" id="UGQT01000001">
    <property type="protein sequence ID" value="STZ57678.1"/>
    <property type="molecule type" value="Genomic_DNA"/>
</dbReference>
<reference evidence="2 3" key="1">
    <citation type="submission" date="2018-06" db="EMBL/GenBank/DDBJ databases">
        <authorList>
            <consortium name="Pathogen Informatics"/>
            <person name="Doyle S."/>
        </authorList>
    </citation>
    <scope>NUCLEOTIDE SEQUENCE [LARGE SCALE GENOMIC DNA]</scope>
    <source>
        <strain evidence="2 3">NCTC10821</strain>
    </source>
</reference>
<sequence>MTALVLALLGLAVLDSLNVLNIGVVSAIVYDSRLNRRSPVPGGLSYILGVFTVLTAFGIATVLGLSFLTELFDIEITPAFRYRGELAIGVVLIGLAFFPLVAQTSAPGWAMGAMGTMRRRPWLLGFVGFAVGLGQAPTAVPYLTGLAMIAALDPRPEFWPILIVGYCLVAALPATSVLALSTIRRQRAQRAQRWVVRSVTRFGPIGVRILFLVAGVALVADAVIHHSALW</sequence>
<evidence type="ECO:0000313" key="3">
    <source>
        <dbReference type="Proteomes" id="UP000254978"/>
    </source>
</evidence>
<dbReference type="Pfam" id="PF11139">
    <property type="entry name" value="SfLAP"/>
    <property type="match status" value="1"/>
</dbReference>
<keyword evidence="1" id="KW-1133">Transmembrane helix</keyword>
<feature type="transmembrane region" description="Helical" evidence="1">
    <location>
        <begin position="202"/>
        <end position="224"/>
    </location>
</feature>
<evidence type="ECO:0000313" key="2">
    <source>
        <dbReference type="EMBL" id="STZ57678.1"/>
    </source>
</evidence>
<dbReference type="Proteomes" id="UP000254978">
    <property type="component" value="Unassembled WGS sequence"/>
</dbReference>
<feature type="transmembrane region" description="Helical" evidence="1">
    <location>
        <begin position="42"/>
        <end position="66"/>
    </location>
</feature>
<keyword evidence="3" id="KW-1185">Reference proteome</keyword>
<keyword evidence="1" id="KW-0812">Transmembrane</keyword>
<dbReference type="InterPro" id="IPR021315">
    <property type="entry name" value="Gap/Sap"/>
</dbReference>
<evidence type="ECO:0000256" key="1">
    <source>
        <dbReference type="SAM" id="Phobius"/>
    </source>
</evidence>
<dbReference type="OrthoDB" id="4747520at2"/>